<accession>A0AA35TYU4</accession>
<dbReference type="EMBL" id="CASHTH010004398">
    <property type="protein sequence ID" value="CAI8056774.1"/>
    <property type="molecule type" value="Genomic_DNA"/>
</dbReference>
<dbReference type="Proteomes" id="UP001174909">
    <property type="component" value="Unassembled WGS sequence"/>
</dbReference>
<protein>
    <submittedName>
        <fullName evidence="1">Uncharacterized protein</fullName>
    </submittedName>
</protein>
<gene>
    <name evidence="1" type="ORF">GBAR_LOCUS30922</name>
</gene>
<organism evidence="1 2">
    <name type="scientific">Geodia barretti</name>
    <name type="common">Barrett's horny sponge</name>
    <dbReference type="NCBI Taxonomy" id="519541"/>
    <lineage>
        <taxon>Eukaryota</taxon>
        <taxon>Metazoa</taxon>
        <taxon>Porifera</taxon>
        <taxon>Demospongiae</taxon>
        <taxon>Heteroscleromorpha</taxon>
        <taxon>Tetractinellida</taxon>
        <taxon>Astrophorina</taxon>
        <taxon>Geodiidae</taxon>
        <taxon>Geodia</taxon>
    </lineage>
</organism>
<comment type="caution">
    <text evidence="1">The sequence shown here is derived from an EMBL/GenBank/DDBJ whole genome shotgun (WGS) entry which is preliminary data.</text>
</comment>
<dbReference type="AlphaFoldDB" id="A0AA35TYU4"/>
<keyword evidence="2" id="KW-1185">Reference proteome</keyword>
<reference evidence="1" key="1">
    <citation type="submission" date="2023-03" db="EMBL/GenBank/DDBJ databases">
        <authorList>
            <person name="Steffen K."/>
            <person name="Cardenas P."/>
        </authorList>
    </citation>
    <scope>NUCLEOTIDE SEQUENCE</scope>
</reference>
<dbReference type="PROSITE" id="PS50096">
    <property type="entry name" value="IQ"/>
    <property type="match status" value="1"/>
</dbReference>
<evidence type="ECO:0000313" key="2">
    <source>
        <dbReference type="Proteomes" id="UP001174909"/>
    </source>
</evidence>
<sequence length="174" mass="19393">MVQRSRVNMICGDEGEGLGSRLTPTPTENIESSAVVKIQRAFRNFLGKKKVVSQLRSDVDEIISNFTFMTLPATDVFAAGQKLLFVFDIETDRKRLVNFCRLILAGMETNSVKNAHHTGNYARVIAASLQISQTHPQTQVIKLYLSIVCMLHPEHGLQGPTSDAVKLRHLMRGI</sequence>
<name>A0AA35TYU4_GEOBA</name>
<proteinExistence type="predicted"/>
<evidence type="ECO:0000313" key="1">
    <source>
        <dbReference type="EMBL" id="CAI8056774.1"/>
    </source>
</evidence>